<comment type="caution">
    <text evidence="2">The sequence shown here is derived from an EMBL/GenBank/DDBJ whole genome shotgun (WGS) entry which is preliminary data.</text>
</comment>
<dbReference type="InterPro" id="IPR001853">
    <property type="entry name" value="DSBA-like_thioredoxin_dom"/>
</dbReference>
<reference evidence="2 3" key="1">
    <citation type="submission" date="2014-02" db="EMBL/GenBank/DDBJ databases">
        <title>Vibrio fortis Dalian14 Genome Sequencing.</title>
        <authorList>
            <person name="Wang Y."/>
            <person name="Song L."/>
            <person name="Liu G."/>
            <person name="Ding J."/>
        </authorList>
    </citation>
    <scope>NUCLEOTIDE SEQUENCE [LARGE SCALE GENOMIC DNA]</scope>
    <source>
        <strain evidence="2 3">Dalian14</strain>
    </source>
</reference>
<organism evidence="2 3">
    <name type="scientific">Vibrio fortis</name>
    <dbReference type="NCBI Taxonomy" id="212667"/>
    <lineage>
        <taxon>Bacteria</taxon>
        <taxon>Pseudomonadati</taxon>
        <taxon>Pseudomonadota</taxon>
        <taxon>Gammaproteobacteria</taxon>
        <taxon>Vibrionales</taxon>
        <taxon>Vibrionaceae</taxon>
        <taxon>Vibrio</taxon>
    </lineage>
</organism>
<gene>
    <name evidence="2" type="ORF">VFDL14_18135</name>
</gene>
<protein>
    <submittedName>
        <fullName evidence="2">Thioredoxin</fullName>
    </submittedName>
</protein>
<dbReference type="CDD" id="cd03024">
    <property type="entry name" value="DsbA_FrnE"/>
    <property type="match status" value="1"/>
</dbReference>
<evidence type="ECO:0000259" key="1">
    <source>
        <dbReference type="Pfam" id="PF01323"/>
    </source>
</evidence>
<dbReference type="Proteomes" id="UP000027219">
    <property type="component" value="Unassembled WGS sequence"/>
</dbReference>
<dbReference type="GO" id="GO:0016491">
    <property type="term" value="F:oxidoreductase activity"/>
    <property type="evidence" value="ECO:0007669"/>
    <property type="project" value="InterPro"/>
</dbReference>
<dbReference type="STRING" id="212667.VFDL14_18135"/>
<accession>A0A066UYA1</accession>
<name>A0A066UYA1_9VIBR</name>
<feature type="domain" description="DSBA-like thioredoxin" evidence="1">
    <location>
        <begin position="6"/>
        <end position="207"/>
    </location>
</feature>
<evidence type="ECO:0000313" key="2">
    <source>
        <dbReference type="EMBL" id="KDN29164.1"/>
    </source>
</evidence>
<sequence>MSNKIQLDVVSDVMCPWCVVGYKNLEKAIQELGLEQKVGLTWQPFELNPDMPQEGENLREHLMRKYQISAEQSQQNRLNIAERGKEVGFTFDFYDEMRMVNSRHLHVLLEYANEHGKQTDLKLRFFTAHFSEQKDLSDLKVVKGELEQVGLDAEEALERLSQASYIEQVEAQEFQWQRLGISSVPTVVINRTSAVTGAQTVETYKQILLEELEQES</sequence>
<dbReference type="InterPro" id="IPR036249">
    <property type="entry name" value="Thioredoxin-like_sf"/>
</dbReference>
<evidence type="ECO:0000313" key="3">
    <source>
        <dbReference type="Proteomes" id="UP000027219"/>
    </source>
</evidence>
<dbReference type="Gene3D" id="3.40.30.10">
    <property type="entry name" value="Glutaredoxin"/>
    <property type="match status" value="1"/>
</dbReference>
<dbReference type="Pfam" id="PF01323">
    <property type="entry name" value="DSBA"/>
    <property type="match status" value="1"/>
</dbReference>
<dbReference type="PANTHER" id="PTHR13887">
    <property type="entry name" value="GLUTATHIONE S-TRANSFERASE KAPPA"/>
    <property type="match status" value="1"/>
</dbReference>
<dbReference type="OrthoDB" id="9799122at2"/>
<dbReference type="SUPFAM" id="SSF52833">
    <property type="entry name" value="Thioredoxin-like"/>
    <property type="match status" value="1"/>
</dbReference>
<dbReference type="RefSeq" id="WP_032550579.1">
    <property type="nucleotide sequence ID" value="NZ_JFFR01000012.1"/>
</dbReference>
<dbReference type="AlphaFoldDB" id="A0A066UYA1"/>
<dbReference type="PANTHER" id="PTHR13887:SF41">
    <property type="entry name" value="THIOREDOXIN SUPERFAMILY PROTEIN"/>
    <property type="match status" value="1"/>
</dbReference>
<dbReference type="EMBL" id="JFFR01000012">
    <property type="protein sequence ID" value="KDN29164.1"/>
    <property type="molecule type" value="Genomic_DNA"/>
</dbReference>
<keyword evidence="3" id="KW-1185">Reference proteome</keyword>
<proteinExistence type="predicted"/>